<dbReference type="AlphaFoldDB" id="A0A1Z3MI45"/>
<protein>
    <submittedName>
        <fullName evidence="7">Ifi204</fullName>
    </submittedName>
</protein>
<dbReference type="Pfam" id="PF02758">
    <property type="entry name" value="PYRIN"/>
    <property type="match status" value="1"/>
</dbReference>
<dbReference type="CDD" id="cd08305">
    <property type="entry name" value="Pyrin"/>
    <property type="match status" value="1"/>
</dbReference>
<dbReference type="PANTHER" id="PTHR12200">
    <property type="entry name" value="INTERFERON-INDUCIBLE PROTEIN AIM2 FAMILY MEMBER"/>
    <property type="match status" value="1"/>
</dbReference>
<dbReference type="Gene3D" id="1.10.533.10">
    <property type="entry name" value="Death Domain, Fas"/>
    <property type="match status" value="1"/>
</dbReference>
<dbReference type="GO" id="GO:0003690">
    <property type="term" value="F:double-stranded DNA binding"/>
    <property type="evidence" value="ECO:0007669"/>
    <property type="project" value="TreeGrafter"/>
</dbReference>
<keyword evidence="3" id="KW-0539">Nucleus</keyword>
<comment type="subcellular location">
    <subcellularLocation>
        <location evidence="1">Nucleus</location>
    </subcellularLocation>
</comment>
<feature type="compositionally biased region" description="Basic and acidic residues" evidence="4">
    <location>
        <begin position="180"/>
        <end position="197"/>
    </location>
</feature>
<reference evidence="7" key="1">
    <citation type="journal article" date="2017" name="MBio">
        <title>AIM2-like receptors positively and negatively regulate the interferon response induced by cytosolic DNA.</title>
        <authorList>
            <person name="Nakaya Y."/>
            <person name="Lilue J."/>
            <person name="Stavrou S."/>
            <person name="Moran E.A."/>
            <person name="Ross S.R."/>
        </authorList>
    </citation>
    <scope>NUCLEOTIDE SEQUENCE</scope>
    <source>
        <strain evidence="7">129P2/OlaHsd</strain>
    </source>
</reference>
<proteinExistence type="inferred from homology"/>
<feature type="domain" description="HIN-200" evidence="6">
    <location>
        <begin position="234"/>
        <end position="434"/>
    </location>
</feature>
<dbReference type="InterPro" id="IPR004021">
    <property type="entry name" value="HIN200/IF120x"/>
</dbReference>
<evidence type="ECO:0000259" key="5">
    <source>
        <dbReference type="PROSITE" id="PS50824"/>
    </source>
</evidence>
<dbReference type="InterPro" id="IPR004020">
    <property type="entry name" value="DAPIN"/>
</dbReference>
<dbReference type="Pfam" id="PF02760">
    <property type="entry name" value="HIN"/>
    <property type="match status" value="2"/>
</dbReference>
<dbReference type="SUPFAM" id="SSF159141">
    <property type="entry name" value="HIN-2000 domain-like"/>
    <property type="match status" value="4"/>
</dbReference>
<dbReference type="InterPro" id="IPR040205">
    <property type="entry name" value="HIN-200"/>
</dbReference>
<dbReference type="FunFam" id="2.40.50.140:FF:000105">
    <property type="entry name" value="Myeloid cell nuclear differentiation antigen"/>
    <property type="match status" value="1"/>
</dbReference>
<gene>
    <name evidence="7" type="primary">Ifi204</name>
</gene>
<dbReference type="PROSITE" id="PS50824">
    <property type="entry name" value="DAPIN"/>
    <property type="match status" value="1"/>
</dbReference>
<feature type="domain" description="HIN-200" evidence="6">
    <location>
        <begin position="438"/>
        <end position="636"/>
    </location>
</feature>
<evidence type="ECO:0000259" key="6">
    <source>
        <dbReference type="PROSITE" id="PS50834"/>
    </source>
</evidence>
<evidence type="ECO:0000256" key="4">
    <source>
        <dbReference type="SAM" id="MobiDB-lite"/>
    </source>
</evidence>
<dbReference type="GO" id="GO:0005829">
    <property type="term" value="C:cytosol"/>
    <property type="evidence" value="ECO:0007669"/>
    <property type="project" value="TreeGrafter"/>
</dbReference>
<dbReference type="Gene3D" id="2.40.50.140">
    <property type="entry name" value="Nucleic acid-binding proteins"/>
    <property type="match status" value="4"/>
</dbReference>
<dbReference type="InterPro" id="IPR012340">
    <property type="entry name" value="NA-bd_OB-fold"/>
</dbReference>
<dbReference type="GO" id="GO:0035458">
    <property type="term" value="P:cellular response to interferon-beta"/>
    <property type="evidence" value="ECO:0007669"/>
    <property type="project" value="InterPro"/>
</dbReference>
<dbReference type="FunFam" id="2.40.50.140:FF:000101">
    <property type="entry name" value="Myeloid cell nuclear differentiation antigen"/>
    <property type="match status" value="2"/>
</dbReference>
<accession>A0A1Z3MI45</accession>
<feature type="compositionally biased region" description="Low complexity" evidence="4">
    <location>
        <begin position="122"/>
        <end position="174"/>
    </location>
</feature>
<dbReference type="InterPro" id="IPR011029">
    <property type="entry name" value="DEATH-like_dom_sf"/>
</dbReference>
<feature type="region of interest" description="Disordered" evidence="4">
    <location>
        <begin position="86"/>
        <end position="242"/>
    </location>
</feature>
<name>A0A1Z3MI45_MOUSE</name>
<feature type="compositionally biased region" description="Polar residues" evidence="4">
    <location>
        <begin position="228"/>
        <end position="239"/>
    </location>
</feature>
<feature type="compositionally biased region" description="Low complexity" evidence="4">
    <location>
        <begin position="211"/>
        <end position="227"/>
    </location>
</feature>
<dbReference type="FunFam" id="2.40.50.140:FF:000500">
    <property type="entry name" value="Interferon-activable protein 202"/>
    <property type="match status" value="1"/>
</dbReference>
<feature type="domain" description="Pyrin" evidence="5">
    <location>
        <begin position="1"/>
        <end position="88"/>
    </location>
</feature>
<dbReference type="FunFam" id="1.10.533.10:FF:000011">
    <property type="entry name" value="Myeloid cell nuclear differentiation antigen"/>
    <property type="match status" value="1"/>
</dbReference>
<dbReference type="GO" id="GO:0005730">
    <property type="term" value="C:nucleolus"/>
    <property type="evidence" value="ECO:0007669"/>
    <property type="project" value="TreeGrafter"/>
</dbReference>
<dbReference type="PANTHER" id="PTHR12200:SF25">
    <property type="entry name" value="PYRIN AND HIN DOMAIN-CONTAINING PROTEIN 1"/>
    <property type="match status" value="1"/>
</dbReference>
<feature type="compositionally biased region" description="Basic and acidic residues" evidence="4">
    <location>
        <begin position="86"/>
        <end position="99"/>
    </location>
</feature>
<dbReference type="GO" id="GO:0002218">
    <property type="term" value="P:activation of innate immune response"/>
    <property type="evidence" value="ECO:0007669"/>
    <property type="project" value="InterPro"/>
</dbReference>
<dbReference type="EMBL" id="KY113153">
    <property type="protein sequence ID" value="ASD34086.1"/>
    <property type="molecule type" value="Genomic_DNA"/>
</dbReference>
<dbReference type="GO" id="GO:0005654">
    <property type="term" value="C:nucleoplasm"/>
    <property type="evidence" value="ECO:0007669"/>
    <property type="project" value="TreeGrafter"/>
</dbReference>
<evidence type="ECO:0000256" key="3">
    <source>
        <dbReference type="ARBA" id="ARBA00023242"/>
    </source>
</evidence>
<dbReference type="SMART" id="SM01289">
    <property type="entry name" value="PYRIN"/>
    <property type="match status" value="1"/>
</dbReference>
<sequence>MVNEYKRIVLLRGLECINKHYFSLFKSLLARDLNLERDNQEQYTTIQIANMMEEKFPADSGLGKLIEFCEEVPALRKRAEILKKERSEVTGETSLEKNGQEAGPATPTSTTSHMLASERGETSATQEETSTAQAGTSTAQARTSTAQARTSTAQARTSTAQARTSTAQAGTSTAQKRKSMREEETGVKKSKAAKEPDQPPCCEEPTAMCQSPILHSSSSASSNIPSAKNQKSQPQNQNIPRGAVLHSEPLTVMVLTATDPFEYESPEHEVKNMLHATVATVSQYFHVKVFNINLKEKFTKKNFIIISNYFESKGILEINETSSVLEAAPDQMIEVPNSIIRNANASPKICDIQKGTSGAVFYGVFTLHKKTVNRKNTIYEIKDGSGSIEVVGSGKWHNINCKEGDKLHLFCFHLKTIDRQPKLVCGEHSFIKISKRGNVPKEPAKEEDHHHGPKQVMVLKVTEPFTYDLKEDKRMFHATVATETEFFRVKVFDTALKSKFIPRNIIAISDYFGCNGFLEIYRASCVSDVNVNPTMVISNTLRQRANATPKISYLFSQARGTFVSGEYLVNKKTERNKFIYYGIGDDTGKMEVVVYGRLTNVRCEPGSKLRLVCFELTSTEDGWQLRSVRHSYMQVINARK</sequence>
<evidence type="ECO:0000256" key="2">
    <source>
        <dbReference type="ARBA" id="ARBA00008647"/>
    </source>
</evidence>
<evidence type="ECO:0000256" key="1">
    <source>
        <dbReference type="ARBA" id="ARBA00004123"/>
    </source>
</evidence>
<dbReference type="PROSITE" id="PS50834">
    <property type="entry name" value="HIN_200"/>
    <property type="match status" value="2"/>
</dbReference>
<organism evidence="7">
    <name type="scientific">Mus musculus domesticus</name>
    <name type="common">western European house mouse</name>
    <dbReference type="NCBI Taxonomy" id="10092"/>
    <lineage>
        <taxon>Eukaryota</taxon>
        <taxon>Metazoa</taxon>
        <taxon>Chordata</taxon>
        <taxon>Craniata</taxon>
        <taxon>Vertebrata</taxon>
        <taxon>Euteleostomi</taxon>
        <taxon>Mammalia</taxon>
        <taxon>Eutheria</taxon>
        <taxon>Euarchontoglires</taxon>
        <taxon>Glires</taxon>
        <taxon>Rodentia</taxon>
        <taxon>Myomorpha</taxon>
        <taxon>Muroidea</taxon>
        <taxon>Muridae</taxon>
        <taxon>Murinae</taxon>
        <taxon>Mus</taxon>
        <taxon>Mus</taxon>
    </lineage>
</organism>
<evidence type="ECO:0000313" key="7">
    <source>
        <dbReference type="EMBL" id="ASD34086.1"/>
    </source>
</evidence>
<comment type="similarity">
    <text evidence="2">Belongs to the HIN-200 family.</text>
</comment>